<feature type="transmembrane region" description="Helical" evidence="1">
    <location>
        <begin position="135"/>
        <end position="154"/>
    </location>
</feature>
<name>A0A918RHX6_9GAMM</name>
<evidence type="ECO:0000313" key="3">
    <source>
        <dbReference type="Proteomes" id="UP000614811"/>
    </source>
</evidence>
<dbReference type="InterPro" id="IPR009057">
    <property type="entry name" value="Homeodomain-like_sf"/>
</dbReference>
<comment type="caution">
    <text evidence="2">The sequence shown here is derived from an EMBL/GenBank/DDBJ whole genome shotgun (WGS) entry which is preliminary data.</text>
</comment>
<dbReference type="EMBL" id="BMXA01000001">
    <property type="protein sequence ID" value="GGZ99565.1"/>
    <property type="molecule type" value="Genomic_DNA"/>
</dbReference>
<sequence length="301" mass="33771">MNLYILPALIALLIKVGVLVVAHRSEKHSPAFIKLVLVFALHNLCEVLLFIEFFLAGNNDLTLRAYYVSSVWGLVFVLLYGMEVAHYKQQAIRTAALGAATLLSVVILGSGYIVAGSHAIGYVFTATKGPLYLLFQAYSMVTMMAVFAILIYGYRRAKSHMAEIQCLSTVTSFLPLIVLSVLIMTLMNLGYQINATAILPIATSAFLCILLLTESHHRLTDIRRYLPGSPERRTSNEIMEIFSRYSRDDMEYRAAVSEIEKMLVLHKYQKNNRNASATAQLMGMPRSSLYSIFNRLKIEDK</sequence>
<feature type="transmembrane region" description="Helical" evidence="1">
    <location>
        <begin position="193"/>
        <end position="213"/>
    </location>
</feature>
<accession>A0A918RHX6</accession>
<feature type="transmembrane region" description="Helical" evidence="1">
    <location>
        <begin position="35"/>
        <end position="57"/>
    </location>
</feature>
<evidence type="ECO:0008006" key="4">
    <source>
        <dbReference type="Google" id="ProtNLM"/>
    </source>
</evidence>
<feature type="transmembrane region" description="Helical" evidence="1">
    <location>
        <begin position="94"/>
        <end position="115"/>
    </location>
</feature>
<evidence type="ECO:0000256" key="1">
    <source>
        <dbReference type="SAM" id="Phobius"/>
    </source>
</evidence>
<feature type="transmembrane region" description="Helical" evidence="1">
    <location>
        <begin position="6"/>
        <end position="23"/>
    </location>
</feature>
<gene>
    <name evidence="2" type="ORF">GCM10008090_05220</name>
</gene>
<reference evidence="2" key="1">
    <citation type="journal article" date="2014" name="Int. J. Syst. Evol. Microbiol.">
        <title>Complete genome sequence of Corynebacterium casei LMG S-19264T (=DSM 44701T), isolated from a smear-ripened cheese.</title>
        <authorList>
            <consortium name="US DOE Joint Genome Institute (JGI-PGF)"/>
            <person name="Walter F."/>
            <person name="Albersmeier A."/>
            <person name="Kalinowski J."/>
            <person name="Ruckert C."/>
        </authorList>
    </citation>
    <scope>NUCLEOTIDE SEQUENCE</scope>
    <source>
        <strain evidence="2">KCTC 12711</strain>
    </source>
</reference>
<dbReference type="SUPFAM" id="SSF46689">
    <property type="entry name" value="Homeodomain-like"/>
    <property type="match status" value="1"/>
</dbReference>
<organism evidence="2 3">
    <name type="scientific">Arenicella chitinivorans</name>
    <dbReference type="NCBI Taxonomy" id="1329800"/>
    <lineage>
        <taxon>Bacteria</taxon>
        <taxon>Pseudomonadati</taxon>
        <taxon>Pseudomonadota</taxon>
        <taxon>Gammaproteobacteria</taxon>
        <taxon>Arenicellales</taxon>
        <taxon>Arenicellaceae</taxon>
        <taxon>Arenicella</taxon>
    </lineage>
</organism>
<keyword evidence="1" id="KW-0472">Membrane</keyword>
<protein>
    <recommendedName>
        <fullName evidence="4">Regulatory Fis family protein</fullName>
    </recommendedName>
</protein>
<keyword evidence="1" id="KW-1133">Transmembrane helix</keyword>
<dbReference type="AlphaFoldDB" id="A0A918RHX6"/>
<dbReference type="Gene3D" id="1.10.10.60">
    <property type="entry name" value="Homeodomain-like"/>
    <property type="match status" value="1"/>
</dbReference>
<reference evidence="2" key="2">
    <citation type="submission" date="2020-09" db="EMBL/GenBank/DDBJ databases">
        <authorList>
            <person name="Sun Q."/>
            <person name="Kim S."/>
        </authorList>
    </citation>
    <scope>NUCLEOTIDE SEQUENCE</scope>
    <source>
        <strain evidence="2">KCTC 12711</strain>
    </source>
</reference>
<feature type="transmembrane region" description="Helical" evidence="1">
    <location>
        <begin position="63"/>
        <end position="82"/>
    </location>
</feature>
<keyword evidence="1" id="KW-0812">Transmembrane</keyword>
<keyword evidence="3" id="KW-1185">Reference proteome</keyword>
<dbReference type="Proteomes" id="UP000614811">
    <property type="component" value="Unassembled WGS sequence"/>
</dbReference>
<proteinExistence type="predicted"/>
<evidence type="ECO:0000313" key="2">
    <source>
        <dbReference type="EMBL" id="GGZ99565.1"/>
    </source>
</evidence>
<feature type="transmembrane region" description="Helical" evidence="1">
    <location>
        <begin position="166"/>
        <end position="187"/>
    </location>
</feature>
<dbReference type="RefSeq" id="WP_189398441.1">
    <property type="nucleotide sequence ID" value="NZ_BMXA01000001.1"/>
</dbReference>